<accession>A0AA39XKU2</accession>
<keyword evidence="4" id="KW-1185">Reference proteome</keyword>
<feature type="region of interest" description="Disordered" evidence="1">
    <location>
        <begin position="30"/>
        <end position="66"/>
    </location>
</feature>
<sequence>MISSTLIIIDTGVSINTLARISASTSTTNEAIPSANSTKFNTLDGSAPTNDTKPDHKAQPANEAEVGLSSQQIGGIAGGTGGIVLLIAVGVWVIIVRCRKKRAELHKSIISFRKPELDGDSRKPRDSLQKGKRGEMEVFHMPVELEGMKMVPELVGSYEAHGVSELASDGSRQLHHGSVVELE</sequence>
<proteinExistence type="predicted"/>
<keyword evidence="2" id="KW-0472">Membrane</keyword>
<evidence type="ECO:0000256" key="2">
    <source>
        <dbReference type="SAM" id="Phobius"/>
    </source>
</evidence>
<reference evidence="3" key="1">
    <citation type="submission" date="2023-06" db="EMBL/GenBank/DDBJ databases">
        <title>Genome-scale phylogeny and comparative genomics of the fungal order Sordariales.</title>
        <authorList>
            <consortium name="Lawrence Berkeley National Laboratory"/>
            <person name="Hensen N."/>
            <person name="Bonometti L."/>
            <person name="Westerberg I."/>
            <person name="Brannstrom I.O."/>
            <person name="Guillou S."/>
            <person name="Cros-Aarteil S."/>
            <person name="Calhoun S."/>
            <person name="Haridas S."/>
            <person name="Kuo A."/>
            <person name="Mondo S."/>
            <person name="Pangilinan J."/>
            <person name="Riley R."/>
            <person name="LaButti K."/>
            <person name="Andreopoulos B."/>
            <person name="Lipzen A."/>
            <person name="Chen C."/>
            <person name="Yanf M."/>
            <person name="Daum C."/>
            <person name="Ng V."/>
            <person name="Clum A."/>
            <person name="Steindorff A."/>
            <person name="Ohm R."/>
            <person name="Martin F."/>
            <person name="Silar P."/>
            <person name="Natvig D."/>
            <person name="Lalanne C."/>
            <person name="Gautier V."/>
            <person name="Ament-velasquez S.L."/>
            <person name="Kruys A."/>
            <person name="Hutchinson M.I."/>
            <person name="Powell A.J."/>
            <person name="Barry K."/>
            <person name="Miller A.N."/>
            <person name="Grigoriev I.V."/>
            <person name="Debuchy R."/>
            <person name="Gladieux P."/>
            <person name="Thoren M.H."/>
            <person name="Johannesson H."/>
        </authorList>
    </citation>
    <scope>NUCLEOTIDE SEQUENCE</scope>
    <source>
        <strain evidence="3">SMH3391-2</strain>
    </source>
</reference>
<organism evidence="3 4">
    <name type="scientific">Bombardia bombarda</name>
    <dbReference type="NCBI Taxonomy" id="252184"/>
    <lineage>
        <taxon>Eukaryota</taxon>
        <taxon>Fungi</taxon>
        <taxon>Dikarya</taxon>
        <taxon>Ascomycota</taxon>
        <taxon>Pezizomycotina</taxon>
        <taxon>Sordariomycetes</taxon>
        <taxon>Sordariomycetidae</taxon>
        <taxon>Sordariales</taxon>
        <taxon>Lasiosphaeriaceae</taxon>
        <taxon>Bombardia</taxon>
    </lineage>
</organism>
<feature type="transmembrane region" description="Helical" evidence="2">
    <location>
        <begin position="73"/>
        <end position="95"/>
    </location>
</feature>
<evidence type="ECO:0000256" key="1">
    <source>
        <dbReference type="SAM" id="MobiDB-lite"/>
    </source>
</evidence>
<dbReference type="AlphaFoldDB" id="A0AA39XKU2"/>
<feature type="region of interest" description="Disordered" evidence="1">
    <location>
        <begin position="115"/>
        <end position="135"/>
    </location>
</feature>
<feature type="compositionally biased region" description="Polar residues" evidence="1">
    <location>
        <begin position="30"/>
        <end position="51"/>
    </location>
</feature>
<comment type="caution">
    <text evidence="3">The sequence shown here is derived from an EMBL/GenBank/DDBJ whole genome shotgun (WGS) entry which is preliminary data.</text>
</comment>
<name>A0AA39XKU2_9PEZI</name>
<keyword evidence="2" id="KW-1133">Transmembrane helix</keyword>
<dbReference type="EMBL" id="JAULSR010000001">
    <property type="protein sequence ID" value="KAK0635863.1"/>
    <property type="molecule type" value="Genomic_DNA"/>
</dbReference>
<protein>
    <submittedName>
        <fullName evidence="3">Uncharacterized protein</fullName>
    </submittedName>
</protein>
<keyword evidence="2" id="KW-0812">Transmembrane</keyword>
<gene>
    <name evidence="3" type="ORF">B0T17DRAFT_503362</name>
</gene>
<dbReference type="Proteomes" id="UP001174934">
    <property type="component" value="Unassembled WGS sequence"/>
</dbReference>
<evidence type="ECO:0000313" key="4">
    <source>
        <dbReference type="Proteomes" id="UP001174934"/>
    </source>
</evidence>
<evidence type="ECO:0000313" key="3">
    <source>
        <dbReference type="EMBL" id="KAK0635863.1"/>
    </source>
</evidence>